<protein>
    <recommendedName>
        <fullName evidence="4">Periplasmic lipoprotein</fullName>
    </recommendedName>
</protein>
<organism evidence="2 3">
    <name type="scientific">Rhodopirellula baltica WH47</name>
    <dbReference type="NCBI Taxonomy" id="991778"/>
    <lineage>
        <taxon>Bacteria</taxon>
        <taxon>Pseudomonadati</taxon>
        <taxon>Planctomycetota</taxon>
        <taxon>Planctomycetia</taxon>
        <taxon>Pirellulales</taxon>
        <taxon>Pirellulaceae</taxon>
        <taxon>Rhodopirellula</taxon>
    </lineage>
</organism>
<evidence type="ECO:0000313" key="3">
    <source>
        <dbReference type="Proteomes" id="UP000006222"/>
    </source>
</evidence>
<evidence type="ECO:0008006" key="4">
    <source>
        <dbReference type="Google" id="ProtNLM"/>
    </source>
</evidence>
<dbReference type="EMBL" id="AFAR01000215">
    <property type="protein sequence ID" value="EGF25692.1"/>
    <property type="molecule type" value="Genomic_DNA"/>
</dbReference>
<dbReference type="Gene3D" id="1.10.10.1260">
    <property type="entry name" value="Envelope glycoprotein gp160, DUF2291, helical domain"/>
    <property type="match status" value="1"/>
</dbReference>
<keyword evidence="1" id="KW-1133">Transmembrane helix</keyword>
<evidence type="ECO:0000313" key="2">
    <source>
        <dbReference type="EMBL" id="EGF25692.1"/>
    </source>
</evidence>
<evidence type="ECO:0000256" key="1">
    <source>
        <dbReference type="SAM" id="Phobius"/>
    </source>
</evidence>
<gene>
    <name evidence="2" type="ORF">RBWH47_00593</name>
</gene>
<keyword evidence="1" id="KW-0812">Transmembrane</keyword>
<feature type="transmembrane region" description="Helical" evidence="1">
    <location>
        <begin position="9"/>
        <end position="28"/>
    </location>
</feature>
<dbReference type="Pfam" id="PF10054">
    <property type="entry name" value="DUF2291"/>
    <property type="match status" value="1"/>
</dbReference>
<dbReference type="PATRIC" id="fig|991778.3.peg.4629"/>
<dbReference type="InterPro" id="IPR014582">
    <property type="entry name" value="UCP033535_lipo"/>
</dbReference>
<keyword evidence="1" id="KW-0472">Membrane</keyword>
<dbReference type="Gene3D" id="2.40.50.420">
    <property type="entry name" value="Envelope glycoprotein gp160, DUF2291, alpha/beta domain"/>
    <property type="match status" value="1"/>
</dbReference>
<accession>F2AXB8</accession>
<dbReference type="RefSeq" id="WP_007328278.1">
    <property type="nucleotide sequence ID" value="NZ_AFAR01000215.1"/>
</dbReference>
<comment type="caution">
    <text evidence="2">The sequence shown here is derived from an EMBL/GenBank/DDBJ whole genome shotgun (WGS) entry which is preliminary data.</text>
</comment>
<dbReference type="InterPro" id="IPR036215">
    <property type="entry name" value="TM0957-like_sf"/>
</dbReference>
<dbReference type="SUPFAM" id="SSF141318">
    <property type="entry name" value="TM0957-like"/>
    <property type="match status" value="1"/>
</dbReference>
<proteinExistence type="predicted"/>
<dbReference type="AlphaFoldDB" id="F2AXB8"/>
<sequence>MISRQRKGITWLVITIGTLVLLYLFPLIHIVSLDDANKATAKATAAKFDPVKFVDTFWDSELLPSKSAAVDAATLVAKVKADPAKAREQHGRQVGLSQSYFYHVTGVGRVVSVEKNFIGLAISPDSEKTEVILEAGILFGNTVRDGTGLLDVNDFNNTQDFNAISTELNRRIEANVLPTLREIATVGAEVQFTGCVQVNDEDSDLQPLKVVPFIVEAK</sequence>
<name>F2AXB8_RHOBT</name>
<dbReference type="Proteomes" id="UP000006222">
    <property type="component" value="Unassembled WGS sequence"/>
</dbReference>
<reference evidence="2 3" key="1">
    <citation type="journal article" date="2013" name="Mar. Genomics">
        <title>Expression of sulfatases in Rhodopirellula baltica and the diversity of sulfatases in the genus Rhodopirellula.</title>
        <authorList>
            <person name="Wegner C.E."/>
            <person name="Richter-Heitmann T."/>
            <person name="Klindworth A."/>
            <person name="Klockow C."/>
            <person name="Richter M."/>
            <person name="Achstetter T."/>
            <person name="Glockner F.O."/>
            <person name="Harder J."/>
        </authorList>
    </citation>
    <scope>NUCLEOTIDE SEQUENCE [LARGE SCALE GENOMIC DNA]</scope>
    <source>
        <strain evidence="2 3">WH47</strain>
    </source>
</reference>